<evidence type="ECO:0000313" key="3">
    <source>
        <dbReference type="Proteomes" id="UP000245119"/>
    </source>
</evidence>
<evidence type="ECO:0000256" key="1">
    <source>
        <dbReference type="SAM" id="MobiDB-lite"/>
    </source>
</evidence>
<comment type="caution">
    <text evidence="2">The sequence shown here is derived from an EMBL/GenBank/DDBJ whole genome shotgun (WGS) entry which is preliminary data.</text>
</comment>
<gene>
    <name evidence="2" type="ORF">C0Q70_12106</name>
</gene>
<feature type="region of interest" description="Disordered" evidence="1">
    <location>
        <begin position="512"/>
        <end position="551"/>
    </location>
</feature>
<dbReference type="AlphaFoldDB" id="A0A2T7P0K7"/>
<organism evidence="2 3">
    <name type="scientific">Pomacea canaliculata</name>
    <name type="common">Golden apple snail</name>
    <dbReference type="NCBI Taxonomy" id="400727"/>
    <lineage>
        <taxon>Eukaryota</taxon>
        <taxon>Metazoa</taxon>
        <taxon>Spiralia</taxon>
        <taxon>Lophotrochozoa</taxon>
        <taxon>Mollusca</taxon>
        <taxon>Gastropoda</taxon>
        <taxon>Caenogastropoda</taxon>
        <taxon>Architaenioglossa</taxon>
        <taxon>Ampullarioidea</taxon>
        <taxon>Ampullariidae</taxon>
        <taxon>Pomacea</taxon>
    </lineage>
</organism>
<sequence>MSLFPSLASSAMMGMMQSAAGSASLAASTVTVTSSAMNQNTPIMSVGQLGQLQQQQPSQASLVMGMPVLNHLAPNAGLGMVAPNAGQNPGAMGIMPSGTINQHGQLSMIQGAAGPGGLVPGSILMNQQGQLLMINENGLPILMQQSLDPSFSGLGDKTVIGSGGVSVSTNSGLMGGANPTISLFDHQQQALISSGALTIAKSDPGASGNLSSVPASHPQSSILAGMNPQNPGQMSFLGSQLLSQGSLQSLAVQSGGQLGSLLQPGAALNQQLMQSLGLGFPSMLTGASAGGGVTNPTNQAQHTITGGATAGAAAAGGGPAAAGGVLFPGAQGSSMVTLNTVPANPHQLPSALVLPSGHVIPVVSNPQLLTANHGGGGLMSVAPGGSGGLTSGSAGTTGHIQLQQMGGGAGTSQVIQVDPNNPGGAQVFIGPNGLQMTTTAAGQAHLTQQQQIQQLLQQQQNLNLLMPSAAISASQTIPTTTVVTLASTVVPTSAAKNVLAKAQMQTTQVLMQRNASQPRTHTTSSAIARKGSQNVKTSSSETQTSSSNASGMLMQTGCAGTGSTGSVQLTAAGGGGCATGANSSNGAAAGSAPILLMMQHNGQSNYILR</sequence>
<keyword evidence="3" id="KW-1185">Reference proteome</keyword>
<dbReference type="OrthoDB" id="690068at2759"/>
<name>A0A2T7P0K7_POMCA</name>
<accession>A0A2T7P0K7</accession>
<protein>
    <submittedName>
        <fullName evidence="2">Uncharacterized protein</fullName>
    </submittedName>
</protein>
<dbReference type="Proteomes" id="UP000245119">
    <property type="component" value="Linkage Group LG7"/>
</dbReference>
<proteinExistence type="predicted"/>
<feature type="compositionally biased region" description="Polar residues" evidence="1">
    <location>
        <begin position="512"/>
        <end position="536"/>
    </location>
</feature>
<feature type="compositionally biased region" description="Low complexity" evidence="1">
    <location>
        <begin position="537"/>
        <end position="550"/>
    </location>
</feature>
<reference evidence="2 3" key="1">
    <citation type="submission" date="2018-04" db="EMBL/GenBank/DDBJ databases">
        <title>The genome of golden apple snail Pomacea canaliculata provides insight into stress tolerance and invasive adaptation.</title>
        <authorList>
            <person name="Liu C."/>
            <person name="Liu B."/>
            <person name="Ren Y."/>
            <person name="Zhang Y."/>
            <person name="Wang H."/>
            <person name="Li S."/>
            <person name="Jiang F."/>
            <person name="Yin L."/>
            <person name="Zhang G."/>
            <person name="Qian W."/>
            <person name="Fan W."/>
        </authorList>
    </citation>
    <scope>NUCLEOTIDE SEQUENCE [LARGE SCALE GENOMIC DNA]</scope>
    <source>
        <strain evidence="2">SZHN2017</strain>
        <tissue evidence="2">Muscle</tissue>
    </source>
</reference>
<dbReference type="EMBL" id="PZQS01000007">
    <property type="protein sequence ID" value="PVD26958.1"/>
    <property type="molecule type" value="Genomic_DNA"/>
</dbReference>
<evidence type="ECO:0000313" key="2">
    <source>
        <dbReference type="EMBL" id="PVD26958.1"/>
    </source>
</evidence>